<keyword evidence="6 10" id="KW-0249">Electron transport</keyword>
<feature type="binding site" evidence="10">
    <location>
        <position position="171"/>
    </location>
    <ligand>
        <name>[4Fe-4S] cluster</name>
        <dbReference type="ChEBI" id="CHEBI:49883"/>
        <label>3</label>
    </ligand>
</feature>
<dbReference type="Pfam" id="PF04060">
    <property type="entry name" value="FeS"/>
    <property type="match status" value="1"/>
</dbReference>
<keyword evidence="8 10" id="KW-0411">Iron-sulfur</keyword>
<comment type="caution">
    <text evidence="10">Lacks conserved residue(s) required for the propagation of feature annotation.</text>
</comment>
<dbReference type="Pfam" id="PF00037">
    <property type="entry name" value="Fer4"/>
    <property type="match status" value="1"/>
</dbReference>
<feature type="binding site" evidence="10">
    <location>
        <position position="161"/>
    </location>
    <ligand>
        <name>[4Fe-4S] cluster</name>
        <dbReference type="ChEBI" id="CHEBI:49883"/>
        <label>2</label>
    </ligand>
</feature>
<keyword evidence="12" id="KW-1185">Reference proteome</keyword>
<feature type="region of interest" description="Hydrophobic" evidence="10">
    <location>
        <begin position="1"/>
        <end position="45"/>
    </location>
</feature>
<evidence type="ECO:0000256" key="10">
    <source>
        <dbReference type="HAMAP-Rule" id="MF_00463"/>
    </source>
</evidence>
<dbReference type="AlphaFoldDB" id="A0A6S6RBT5"/>
<feature type="binding site" evidence="10">
    <location>
        <position position="68"/>
    </location>
    <ligand>
        <name>[4Fe-4S] cluster</name>
        <dbReference type="ChEBI" id="CHEBI:49883"/>
        <label>1</label>
    </ligand>
</feature>
<comment type="cofactor">
    <cofactor evidence="10">
        <name>[4Fe-4S] cluster</name>
        <dbReference type="ChEBI" id="CHEBI:49883"/>
    </cofactor>
    <text evidence="10">Binds 3 [4Fe-4S] clusters.</text>
</comment>
<keyword evidence="2 10" id="KW-0004">4Fe-4S</keyword>
<evidence type="ECO:0000256" key="3">
    <source>
        <dbReference type="ARBA" id="ARBA00022723"/>
    </source>
</evidence>
<dbReference type="PANTHER" id="PTHR43560:SF1">
    <property type="entry name" value="ION-TRANSLOCATING OXIDOREDUCTASE COMPLEX SUBUNIT B"/>
    <property type="match status" value="1"/>
</dbReference>
<dbReference type="PANTHER" id="PTHR43560">
    <property type="entry name" value="ION-TRANSLOCATING OXIDOREDUCTASE COMPLEX SUBUNIT B"/>
    <property type="match status" value="1"/>
</dbReference>
<evidence type="ECO:0000256" key="8">
    <source>
        <dbReference type="ARBA" id="ARBA00023014"/>
    </source>
</evidence>
<evidence type="ECO:0000313" key="11">
    <source>
        <dbReference type="EMBL" id="BCJ96672.1"/>
    </source>
</evidence>
<dbReference type="GO" id="GO:0046872">
    <property type="term" value="F:metal ion binding"/>
    <property type="evidence" value="ECO:0007669"/>
    <property type="project" value="UniProtKB-KW"/>
</dbReference>
<keyword evidence="3 10" id="KW-0479">Metal-binding</keyword>
<dbReference type="InterPro" id="IPR010207">
    <property type="entry name" value="Elect_transpt_cplx_RnfB/RsxB"/>
</dbReference>
<evidence type="ECO:0000256" key="5">
    <source>
        <dbReference type="ARBA" id="ARBA00022967"/>
    </source>
</evidence>
<organism evidence="11 12">
    <name type="scientific">Anaerocolumna cellulosilytica</name>
    <dbReference type="NCBI Taxonomy" id="433286"/>
    <lineage>
        <taxon>Bacteria</taxon>
        <taxon>Bacillati</taxon>
        <taxon>Bacillota</taxon>
        <taxon>Clostridia</taxon>
        <taxon>Lachnospirales</taxon>
        <taxon>Lachnospiraceae</taxon>
        <taxon>Anaerocolumna</taxon>
    </lineage>
</organism>
<feature type="binding site" evidence="10">
    <location>
        <position position="93"/>
    </location>
    <ligand>
        <name>[4Fe-4S] cluster</name>
        <dbReference type="ChEBI" id="CHEBI:49883"/>
        <label>1</label>
    </ligand>
</feature>
<feature type="binding site" evidence="10">
    <location>
        <position position="167"/>
    </location>
    <ligand>
        <name>[4Fe-4S] cluster</name>
        <dbReference type="ChEBI" id="CHEBI:49883"/>
        <label>2</label>
    </ligand>
</feature>
<comment type="subunit">
    <text evidence="10">The complex is composed of six subunits: RnfA, RnfB, RnfC, RnfD, RnfE and RnfG.</text>
</comment>
<keyword evidence="9 10" id="KW-0472">Membrane</keyword>
<feature type="binding site" evidence="10">
    <location>
        <position position="193"/>
    </location>
    <ligand>
        <name>[4Fe-4S] cluster</name>
        <dbReference type="ChEBI" id="CHEBI:49883"/>
        <label>3</label>
    </ligand>
</feature>
<reference evidence="11 12" key="1">
    <citation type="journal article" date="2016" name="Int. J. Syst. Evol. Microbiol.">
        <title>Descriptions of Anaerotaenia torta gen. nov., sp. nov. and Anaerocolumna cellulosilytica gen. nov., sp. nov. isolated from a methanogenic reactor of cattle waste.</title>
        <authorList>
            <person name="Uek A."/>
            <person name="Ohtaki Y."/>
            <person name="Kaku N."/>
            <person name="Ueki K."/>
        </authorList>
    </citation>
    <scope>NUCLEOTIDE SEQUENCE [LARGE SCALE GENOMIC DNA]</scope>
    <source>
        <strain evidence="11 12">SN021</strain>
    </source>
</reference>
<accession>A0A6S6RBT5</accession>
<dbReference type="SUPFAM" id="SSF54862">
    <property type="entry name" value="4Fe-4S ferredoxins"/>
    <property type="match status" value="1"/>
</dbReference>
<sequence length="295" mass="30647">MNLLEIVGNLGNVPVLSVSFQEVGIAAALIGAVGAVIGIFLGVAGKKFEVEVDEKEVQVREFLPGNNCGACGYAGCDSLAQAIAAGQAPANACPVANSAVHDQIAGVMGTSAGKTEKKVAFVKCAGSCDKTKVKYNYYGIQDCKKAAVAPGKGPKQCGYGCLGYGSCVKVCQFDAIHVINGIAYVDKEKCTSCSMCIAECPNNLIELVPYNTGHFVRCSSNDKGKDVKAGCSIGCIGCMMCVKACEFDAVKVTDNLAKIDYSKCTNCGKCAEKCPTKVILSELAGNAIKEQTKAV</sequence>
<evidence type="ECO:0000256" key="2">
    <source>
        <dbReference type="ARBA" id="ARBA00022485"/>
    </source>
</evidence>
<feature type="binding site" evidence="10">
    <location>
        <position position="157"/>
    </location>
    <ligand>
        <name>[4Fe-4S] cluster</name>
        <dbReference type="ChEBI" id="CHEBI:49883"/>
        <label>2</label>
    </ligand>
</feature>
<dbReference type="HAMAP" id="MF_00463">
    <property type="entry name" value="RsxB_RnfB"/>
    <property type="match status" value="1"/>
</dbReference>
<evidence type="ECO:0000256" key="1">
    <source>
        <dbReference type="ARBA" id="ARBA00022448"/>
    </source>
</evidence>
<evidence type="ECO:0000256" key="4">
    <source>
        <dbReference type="ARBA" id="ARBA00022737"/>
    </source>
</evidence>
<dbReference type="PROSITE" id="PS51379">
    <property type="entry name" value="4FE4S_FER_2"/>
    <property type="match status" value="3"/>
</dbReference>
<gene>
    <name evidence="10" type="primary">rnfB</name>
    <name evidence="11" type="ORF">acsn021_42410</name>
</gene>
<dbReference type="InterPro" id="IPR007202">
    <property type="entry name" value="4Fe-4S_dom"/>
</dbReference>
<comment type="similarity">
    <text evidence="10">Belongs to the 4Fe4S bacterial-type ferredoxin family. RnfB subfamily.</text>
</comment>
<dbReference type="Proteomes" id="UP000515561">
    <property type="component" value="Chromosome"/>
</dbReference>
<dbReference type="Pfam" id="PF12838">
    <property type="entry name" value="Fer4_7"/>
    <property type="match status" value="1"/>
</dbReference>
<dbReference type="KEGG" id="acel:acsn021_42410"/>
<evidence type="ECO:0000256" key="6">
    <source>
        <dbReference type="ARBA" id="ARBA00022982"/>
    </source>
</evidence>
<feature type="binding site" evidence="10">
    <location>
        <position position="200"/>
    </location>
    <ligand>
        <name>[4Fe-4S] cluster</name>
        <dbReference type="ChEBI" id="CHEBI:49883"/>
        <label>2</label>
    </ligand>
</feature>
<keyword evidence="10" id="KW-1003">Cell membrane</keyword>
<dbReference type="EC" id="7.-.-.-" evidence="10"/>
<dbReference type="Gene3D" id="1.10.15.40">
    <property type="entry name" value="Electron transport complex subunit B, putative Fe-S cluster"/>
    <property type="match status" value="1"/>
</dbReference>
<evidence type="ECO:0000313" key="12">
    <source>
        <dbReference type="Proteomes" id="UP000515561"/>
    </source>
</evidence>
<keyword evidence="5 10" id="KW-1278">Translocase</keyword>
<dbReference type="RefSeq" id="WP_184092010.1">
    <property type="nucleotide sequence ID" value="NZ_AP023367.1"/>
</dbReference>
<feature type="binding site" evidence="10">
    <location>
        <position position="76"/>
    </location>
    <ligand>
        <name>[4Fe-4S] cluster</name>
        <dbReference type="ChEBI" id="CHEBI:49883"/>
        <label>1</label>
    </ligand>
</feature>
<keyword evidence="4 10" id="KW-0677">Repeat</keyword>
<dbReference type="Gene3D" id="3.30.70.20">
    <property type="match status" value="2"/>
</dbReference>
<keyword evidence="1 10" id="KW-0813">Transport</keyword>
<comment type="function">
    <text evidence="10">Part of a membrane-bound complex that couples electron transfer with translocation of ions across the membrane.</text>
</comment>
<name>A0A6S6RBT5_9FIRM</name>
<dbReference type="PROSITE" id="PS51656">
    <property type="entry name" value="4FE4S"/>
    <property type="match status" value="1"/>
</dbReference>
<dbReference type="PROSITE" id="PS00198">
    <property type="entry name" value="4FE4S_FER_1"/>
    <property type="match status" value="2"/>
</dbReference>
<feature type="binding site" evidence="10">
    <location>
        <position position="190"/>
    </location>
    <ligand>
        <name>[4Fe-4S] cluster</name>
        <dbReference type="ChEBI" id="CHEBI:49883"/>
        <label>3</label>
    </ligand>
</feature>
<feature type="binding site" evidence="10">
    <location>
        <position position="196"/>
    </location>
    <ligand>
        <name>[4Fe-4S] cluster</name>
        <dbReference type="ChEBI" id="CHEBI:49883"/>
        <label>3</label>
    </ligand>
</feature>
<dbReference type="GO" id="GO:0005886">
    <property type="term" value="C:plasma membrane"/>
    <property type="evidence" value="ECO:0007669"/>
    <property type="project" value="UniProtKB-SubCell"/>
</dbReference>
<dbReference type="GO" id="GO:0022900">
    <property type="term" value="P:electron transport chain"/>
    <property type="evidence" value="ECO:0007669"/>
    <property type="project" value="UniProtKB-UniRule"/>
</dbReference>
<feature type="binding site" evidence="10">
    <location>
        <position position="71"/>
    </location>
    <ligand>
        <name>[4Fe-4S] cluster</name>
        <dbReference type="ChEBI" id="CHEBI:49883"/>
        <label>1</label>
    </ligand>
</feature>
<dbReference type="GO" id="GO:0009055">
    <property type="term" value="F:electron transfer activity"/>
    <property type="evidence" value="ECO:0007669"/>
    <property type="project" value="InterPro"/>
</dbReference>
<keyword evidence="7 10" id="KW-0408">Iron</keyword>
<comment type="subcellular location">
    <subcellularLocation>
        <location evidence="10">Cell membrane</location>
    </subcellularLocation>
</comment>
<dbReference type="InterPro" id="IPR017896">
    <property type="entry name" value="4Fe4S_Fe-S-bd"/>
</dbReference>
<dbReference type="InterPro" id="IPR050395">
    <property type="entry name" value="4Fe4S_Ferredoxin_RnfB"/>
</dbReference>
<evidence type="ECO:0000256" key="9">
    <source>
        <dbReference type="ARBA" id="ARBA00023136"/>
    </source>
</evidence>
<dbReference type="InterPro" id="IPR017900">
    <property type="entry name" value="4Fe4S_Fe_S_CS"/>
</dbReference>
<protein>
    <recommendedName>
        <fullName evidence="10">Ion-translocating oxidoreductase complex subunit B</fullName>
        <ecNumber evidence="10">7.-.-.-</ecNumber>
    </recommendedName>
    <alternativeName>
        <fullName evidence="10">Rnf electron transport complex subunit B</fullName>
    </alternativeName>
</protein>
<dbReference type="EMBL" id="AP023367">
    <property type="protein sequence ID" value="BCJ96672.1"/>
    <property type="molecule type" value="Genomic_DNA"/>
</dbReference>
<dbReference type="CDD" id="cd10549">
    <property type="entry name" value="MtMvhB_like"/>
    <property type="match status" value="1"/>
</dbReference>
<proteinExistence type="inferred from homology"/>
<evidence type="ECO:0000256" key="7">
    <source>
        <dbReference type="ARBA" id="ARBA00023004"/>
    </source>
</evidence>
<dbReference type="GO" id="GO:0051539">
    <property type="term" value="F:4 iron, 4 sulfur cluster binding"/>
    <property type="evidence" value="ECO:0007669"/>
    <property type="project" value="UniProtKB-UniRule"/>
</dbReference>